<reference evidence="1 2" key="1">
    <citation type="submission" date="2014-04" db="EMBL/GenBank/DDBJ databases">
        <authorList>
            <consortium name="DOE Joint Genome Institute"/>
            <person name="Kuo A."/>
            <person name="Ruytinx J."/>
            <person name="Rineau F."/>
            <person name="Colpaert J."/>
            <person name="Kohler A."/>
            <person name="Nagy L.G."/>
            <person name="Floudas D."/>
            <person name="Copeland A."/>
            <person name="Barry K.W."/>
            <person name="Cichocki N."/>
            <person name="Veneault-Fourrey C."/>
            <person name="LaButti K."/>
            <person name="Lindquist E.A."/>
            <person name="Lipzen A."/>
            <person name="Lundell T."/>
            <person name="Morin E."/>
            <person name="Murat C."/>
            <person name="Sun H."/>
            <person name="Tunlid A."/>
            <person name="Henrissat B."/>
            <person name="Grigoriev I.V."/>
            <person name="Hibbett D.S."/>
            <person name="Martin F."/>
            <person name="Nordberg H.P."/>
            <person name="Cantor M.N."/>
            <person name="Hua S.X."/>
        </authorList>
    </citation>
    <scope>NUCLEOTIDE SEQUENCE [LARGE SCALE GENOMIC DNA]</scope>
    <source>
        <strain evidence="1 2">UH-Slu-Lm8-n1</strain>
    </source>
</reference>
<sequence>MHWYCLPVPQRLETDVLLISSSPVTSGLWRVPCFFSDAMSGVLCQNPRFYTILDDAILEVQCSYNAGEGCPKSRLRCWERIEASKLRSTVPSNEARSDYAGMIMEVTERRKKRIYPQ</sequence>
<dbReference type="EMBL" id="KN835140">
    <property type="protein sequence ID" value="KIK48109.1"/>
    <property type="molecule type" value="Genomic_DNA"/>
</dbReference>
<evidence type="ECO:0000313" key="2">
    <source>
        <dbReference type="Proteomes" id="UP000054485"/>
    </source>
</evidence>
<dbReference type="OrthoDB" id="10284350at2759"/>
<organism evidence="1 2">
    <name type="scientific">Suillus luteus UH-Slu-Lm8-n1</name>
    <dbReference type="NCBI Taxonomy" id="930992"/>
    <lineage>
        <taxon>Eukaryota</taxon>
        <taxon>Fungi</taxon>
        <taxon>Dikarya</taxon>
        <taxon>Basidiomycota</taxon>
        <taxon>Agaricomycotina</taxon>
        <taxon>Agaricomycetes</taxon>
        <taxon>Agaricomycetidae</taxon>
        <taxon>Boletales</taxon>
        <taxon>Suillineae</taxon>
        <taxon>Suillaceae</taxon>
        <taxon>Suillus</taxon>
    </lineage>
</organism>
<proteinExistence type="predicted"/>
<dbReference type="AlphaFoldDB" id="A0A0D0BE88"/>
<evidence type="ECO:0000313" key="1">
    <source>
        <dbReference type="EMBL" id="KIK48109.1"/>
    </source>
</evidence>
<dbReference type="HOGENOM" id="CLU_2086385_0_0_1"/>
<dbReference type="InParanoid" id="A0A0D0BE88"/>
<keyword evidence="2" id="KW-1185">Reference proteome</keyword>
<dbReference type="Proteomes" id="UP000054485">
    <property type="component" value="Unassembled WGS sequence"/>
</dbReference>
<gene>
    <name evidence="1" type="ORF">CY34DRAFT_729359</name>
</gene>
<reference evidence="2" key="2">
    <citation type="submission" date="2015-01" db="EMBL/GenBank/DDBJ databases">
        <title>Evolutionary Origins and Diversification of the Mycorrhizal Mutualists.</title>
        <authorList>
            <consortium name="DOE Joint Genome Institute"/>
            <consortium name="Mycorrhizal Genomics Consortium"/>
            <person name="Kohler A."/>
            <person name="Kuo A."/>
            <person name="Nagy L.G."/>
            <person name="Floudas D."/>
            <person name="Copeland A."/>
            <person name="Barry K.W."/>
            <person name="Cichocki N."/>
            <person name="Veneault-Fourrey C."/>
            <person name="LaButti K."/>
            <person name="Lindquist E.A."/>
            <person name="Lipzen A."/>
            <person name="Lundell T."/>
            <person name="Morin E."/>
            <person name="Murat C."/>
            <person name="Riley R."/>
            <person name="Ohm R."/>
            <person name="Sun H."/>
            <person name="Tunlid A."/>
            <person name="Henrissat B."/>
            <person name="Grigoriev I.V."/>
            <person name="Hibbett D.S."/>
            <person name="Martin F."/>
        </authorList>
    </citation>
    <scope>NUCLEOTIDE SEQUENCE [LARGE SCALE GENOMIC DNA]</scope>
    <source>
        <strain evidence="2">UH-Slu-Lm8-n1</strain>
    </source>
</reference>
<protein>
    <submittedName>
        <fullName evidence="1">Uncharacterized protein</fullName>
    </submittedName>
</protein>
<accession>A0A0D0BE88</accession>
<name>A0A0D0BE88_9AGAM</name>